<dbReference type="PROSITE" id="PS51257">
    <property type="entry name" value="PROKAR_LIPOPROTEIN"/>
    <property type="match status" value="1"/>
</dbReference>
<dbReference type="Pfam" id="PF16819">
    <property type="entry name" value="DUF5074"/>
    <property type="match status" value="1"/>
</dbReference>
<reference evidence="1" key="2">
    <citation type="submission" date="2021-09" db="EMBL/GenBank/DDBJ databases">
        <authorList>
            <person name="Gilroy R."/>
        </authorList>
    </citation>
    <scope>NUCLEOTIDE SEQUENCE</scope>
    <source>
        <strain evidence="1">4100</strain>
    </source>
</reference>
<dbReference type="InterPro" id="IPR051200">
    <property type="entry name" value="Host-pathogen_enzymatic-act"/>
</dbReference>
<dbReference type="Gene3D" id="2.130.10.10">
    <property type="entry name" value="YVTN repeat-like/Quinoprotein amine dehydrogenase"/>
    <property type="match status" value="1"/>
</dbReference>
<sequence>MKTTASRIASLLLAAVLSTIIFSSCRTEPEVVPSSSVNVGDRQLGKYRGFYLLNEGNMGSNKCTLDYYDYEEGIYYRNIYAERNPSVVMELGDVGNDMAVYDGRLYIVVNCSHKVEVLDARTAVRIGQVDIPNCRFIKFVGDKAYVSSYVGPVEIGANSPKGAIYEFDLATLRVTRTCTVGYQPEQMAVVDGKIYVANSGGYNPADYDRTVSVVDIASMTQLTQIEVGINLYGVQLDSWGRMWVSSRGDYKGVESCLYLLEKQEGDDYYKPVGKYDTPVSAMAIDGSELYYLADAWSEITMAATHGYGILDLRTLQLTGANFITDGTEAAIKQPYGLAVNDDNGDIFVMDAKNYVSSGTLYCFDHYGVRKWSVTTGDIPRAITFVPR</sequence>
<dbReference type="InterPro" id="IPR031815">
    <property type="entry name" value="DUF5074"/>
</dbReference>
<proteinExistence type="predicted"/>
<dbReference type="InterPro" id="IPR015943">
    <property type="entry name" value="WD40/YVTN_repeat-like_dom_sf"/>
</dbReference>
<organism evidence="1 2">
    <name type="scientific">Candidatus Amulumruptor caecigallinarius</name>
    <dbReference type="NCBI Taxonomy" id="2109911"/>
    <lineage>
        <taxon>Bacteria</taxon>
        <taxon>Pseudomonadati</taxon>
        <taxon>Bacteroidota</taxon>
        <taxon>Bacteroidia</taxon>
        <taxon>Bacteroidales</taxon>
        <taxon>Muribaculaceae</taxon>
        <taxon>Candidatus Amulumruptor</taxon>
    </lineage>
</organism>
<evidence type="ECO:0000313" key="2">
    <source>
        <dbReference type="Proteomes" id="UP000711407"/>
    </source>
</evidence>
<dbReference type="PANTHER" id="PTHR47197:SF3">
    <property type="entry name" value="DIHYDRO-HEME D1 DEHYDROGENASE"/>
    <property type="match status" value="1"/>
</dbReference>
<protein>
    <submittedName>
        <fullName evidence="1">YncE family protein</fullName>
    </submittedName>
</protein>
<dbReference type="PANTHER" id="PTHR47197">
    <property type="entry name" value="PROTEIN NIRF"/>
    <property type="match status" value="1"/>
</dbReference>
<dbReference type="Proteomes" id="UP000711407">
    <property type="component" value="Unassembled WGS sequence"/>
</dbReference>
<dbReference type="SUPFAM" id="SSF101898">
    <property type="entry name" value="NHL repeat"/>
    <property type="match status" value="1"/>
</dbReference>
<reference evidence="1" key="1">
    <citation type="journal article" date="2021" name="PeerJ">
        <title>Extensive microbial diversity within the chicken gut microbiome revealed by metagenomics and culture.</title>
        <authorList>
            <person name="Gilroy R."/>
            <person name="Ravi A."/>
            <person name="Getino M."/>
            <person name="Pursley I."/>
            <person name="Horton D.L."/>
            <person name="Alikhan N.F."/>
            <person name="Baker D."/>
            <person name="Gharbi K."/>
            <person name="Hall N."/>
            <person name="Watson M."/>
            <person name="Adriaenssens E.M."/>
            <person name="Foster-Nyarko E."/>
            <person name="Jarju S."/>
            <person name="Secka A."/>
            <person name="Antonio M."/>
            <person name="Oren A."/>
            <person name="Chaudhuri R.R."/>
            <person name="La Ragione R."/>
            <person name="Hildebrand F."/>
            <person name="Pallen M.J."/>
        </authorList>
    </citation>
    <scope>NUCLEOTIDE SEQUENCE</scope>
    <source>
        <strain evidence="1">4100</strain>
    </source>
</reference>
<dbReference type="AlphaFoldDB" id="A0A4Q0U9F3"/>
<accession>A0A4Q0U9F3</accession>
<gene>
    <name evidence="1" type="ORF">K8V47_03115</name>
</gene>
<evidence type="ECO:0000313" key="1">
    <source>
        <dbReference type="EMBL" id="HJE38739.1"/>
    </source>
</evidence>
<dbReference type="EMBL" id="DYXT01000019">
    <property type="protein sequence ID" value="HJE38739.1"/>
    <property type="molecule type" value="Genomic_DNA"/>
</dbReference>
<comment type="caution">
    <text evidence="1">The sequence shown here is derived from an EMBL/GenBank/DDBJ whole genome shotgun (WGS) entry which is preliminary data.</text>
</comment>
<name>A0A4Q0U9F3_9BACT</name>